<comment type="caution">
    <text evidence="1">The sequence shown here is derived from an EMBL/GenBank/DDBJ whole genome shotgun (WGS) entry which is preliminary data.</text>
</comment>
<sequence>MELEALDLATTDSAAEPDGRLTALATLERALTTPELADRMELALWSPAPDTYRAAAVDGSVLFRRVEDGGRWRFDELEVTGRNPLADQATDRFLGLDAERQHRFPDRVDNSYPYAYDGIAQFFDGAHAPDLLATHTGAHSIHDNVGQHGSLGAVQGRAPLILSGCGVRPLGTLDRATRMVNIAPTLAALLGVEPHPAGVGPTGRRRVDALLARQDGDSEVDVLSGETPDHLVVFLLDGCNANLLADAVASGEAPNIAALAAGGTTFGHGVFASLPTATLANHTTALTGAHPGHSGVINHAWYDRERDTEVNLLSFEQMFHSSSHVDPSIETLFSAVARSRPGAYTSASFEFCDTGASFSTFALVRDGVTSGLPELDDVTHLTDDPGLRSDQYDFMSTVDHLSVTHTINAWRQVDGNPLPTLSWCSLSLTDEAAHEVGPHHPAARAAVRDSDARVGDVIAAIDAAGVRERTAVVVLADHGMEQSDPAVSSGWASELEATGVPHRDVGGGLIYLT</sequence>
<dbReference type="Pfam" id="PF01663">
    <property type="entry name" value="Phosphodiest"/>
    <property type="match status" value="1"/>
</dbReference>
<proteinExistence type="predicted"/>
<gene>
    <name evidence="1" type="ORF">IPN02_14220</name>
</gene>
<evidence type="ECO:0000313" key="1">
    <source>
        <dbReference type="EMBL" id="MBK9297959.1"/>
    </source>
</evidence>
<dbReference type="InterPro" id="IPR017850">
    <property type="entry name" value="Alkaline_phosphatase_core_sf"/>
</dbReference>
<dbReference type="Gene3D" id="3.40.720.10">
    <property type="entry name" value="Alkaline Phosphatase, subunit A"/>
    <property type="match status" value="2"/>
</dbReference>
<dbReference type="PANTHER" id="PTHR10151:SF120">
    <property type="entry name" value="BIS(5'-ADENOSYL)-TRIPHOSPHATASE"/>
    <property type="match status" value="1"/>
</dbReference>
<dbReference type="GO" id="GO:0016787">
    <property type="term" value="F:hydrolase activity"/>
    <property type="evidence" value="ECO:0007669"/>
    <property type="project" value="UniProtKB-ARBA"/>
</dbReference>
<name>A0A936TFN7_9ACTN</name>
<organism evidence="1 2">
    <name type="scientific">Candidatus Neomicrothrix subdominans</name>
    <dbReference type="NCBI Taxonomy" id="2954438"/>
    <lineage>
        <taxon>Bacteria</taxon>
        <taxon>Bacillati</taxon>
        <taxon>Actinomycetota</taxon>
        <taxon>Acidimicrobiia</taxon>
        <taxon>Acidimicrobiales</taxon>
        <taxon>Microthrixaceae</taxon>
        <taxon>Candidatus Neomicrothrix</taxon>
    </lineage>
</organism>
<evidence type="ECO:0000313" key="2">
    <source>
        <dbReference type="Proteomes" id="UP000727993"/>
    </source>
</evidence>
<dbReference type="AlphaFoldDB" id="A0A936TFN7"/>
<protein>
    <submittedName>
        <fullName evidence="1">Alkaline phosphatase family protein</fullName>
    </submittedName>
</protein>
<dbReference type="InterPro" id="IPR002591">
    <property type="entry name" value="Phosphodiest/P_Trfase"/>
</dbReference>
<dbReference type="SUPFAM" id="SSF53649">
    <property type="entry name" value="Alkaline phosphatase-like"/>
    <property type="match status" value="2"/>
</dbReference>
<dbReference type="Proteomes" id="UP000727993">
    <property type="component" value="Unassembled WGS sequence"/>
</dbReference>
<dbReference type="EMBL" id="JADJZA010000007">
    <property type="protein sequence ID" value="MBK9297959.1"/>
    <property type="molecule type" value="Genomic_DNA"/>
</dbReference>
<dbReference type="PANTHER" id="PTHR10151">
    <property type="entry name" value="ECTONUCLEOTIDE PYROPHOSPHATASE/PHOSPHODIESTERASE"/>
    <property type="match status" value="1"/>
</dbReference>
<reference evidence="1 2" key="1">
    <citation type="submission" date="2020-10" db="EMBL/GenBank/DDBJ databases">
        <title>Connecting structure to function with the recovery of over 1000 high-quality activated sludge metagenome-assembled genomes encoding full-length rRNA genes using long-read sequencing.</title>
        <authorList>
            <person name="Singleton C.M."/>
            <person name="Petriglieri F."/>
            <person name="Kristensen J.M."/>
            <person name="Kirkegaard R.H."/>
            <person name="Michaelsen T.Y."/>
            <person name="Andersen M.H."/>
            <person name="Karst S.M."/>
            <person name="Dueholm M.S."/>
            <person name="Nielsen P.H."/>
            <person name="Albertsen M."/>
        </authorList>
    </citation>
    <scope>NUCLEOTIDE SEQUENCE [LARGE SCALE GENOMIC DNA]</scope>
    <source>
        <strain evidence="1">Lyne_18-Q3-R50-59_MAXAC.006</strain>
    </source>
</reference>
<accession>A0A936TFN7</accession>